<evidence type="ECO:0000259" key="5">
    <source>
        <dbReference type="SMART" id="SM00226"/>
    </source>
</evidence>
<proteinExistence type="inferred from homology"/>
<dbReference type="SUPFAM" id="SSF52788">
    <property type="entry name" value="Phosphotyrosine protein phosphatases I"/>
    <property type="match status" value="1"/>
</dbReference>
<dbReference type="SMART" id="SM00226">
    <property type="entry name" value="LMWPc"/>
    <property type="match status" value="1"/>
</dbReference>
<dbReference type="Pfam" id="PF01451">
    <property type="entry name" value="LMWPc"/>
    <property type="match status" value="1"/>
</dbReference>
<feature type="active site" description="Nucleophile" evidence="4">
    <location>
        <position position="13"/>
    </location>
</feature>
<evidence type="ECO:0000256" key="3">
    <source>
        <dbReference type="ARBA" id="ARBA00022912"/>
    </source>
</evidence>
<evidence type="ECO:0000313" key="6">
    <source>
        <dbReference type="EMBL" id="NNM45768.1"/>
    </source>
</evidence>
<dbReference type="GO" id="GO:0004725">
    <property type="term" value="F:protein tyrosine phosphatase activity"/>
    <property type="evidence" value="ECO:0007669"/>
    <property type="project" value="InterPro"/>
</dbReference>
<name>A0A849HED9_9MICO</name>
<gene>
    <name evidence="6" type="ORF">HJG52_07085</name>
</gene>
<keyword evidence="2" id="KW-0378">Hydrolase</keyword>
<keyword evidence="3" id="KW-0904">Protein phosphatase</keyword>
<dbReference type="InterPro" id="IPR023485">
    <property type="entry name" value="Ptyr_pPase"/>
</dbReference>
<evidence type="ECO:0000256" key="4">
    <source>
        <dbReference type="PIRSR" id="PIRSR617867-1"/>
    </source>
</evidence>
<dbReference type="EMBL" id="JABEPQ010000001">
    <property type="protein sequence ID" value="NNM45768.1"/>
    <property type="molecule type" value="Genomic_DNA"/>
</dbReference>
<protein>
    <submittedName>
        <fullName evidence="6">Low molecular weight phosphatase family protein</fullName>
    </submittedName>
</protein>
<dbReference type="AlphaFoldDB" id="A0A849HED9"/>
<keyword evidence="7" id="KW-1185">Reference proteome</keyword>
<dbReference type="PANTHER" id="PTHR11717:SF31">
    <property type="entry name" value="LOW MOLECULAR WEIGHT PROTEIN-TYROSINE-PHOSPHATASE ETP-RELATED"/>
    <property type="match status" value="1"/>
</dbReference>
<organism evidence="6 7">
    <name type="scientific">Knoellia koreensis</name>
    <dbReference type="NCBI Taxonomy" id="2730921"/>
    <lineage>
        <taxon>Bacteria</taxon>
        <taxon>Bacillati</taxon>
        <taxon>Actinomycetota</taxon>
        <taxon>Actinomycetes</taxon>
        <taxon>Micrococcales</taxon>
        <taxon>Intrasporangiaceae</taxon>
        <taxon>Knoellia</taxon>
    </lineage>
</organism>
<comment type="caution">
    <text evidence="6">The sequence shown here is derived from an EMBL/GenBank/DDBJ whole genome shotgun (WGS) entry which is preliminary data.</text>
</comment>
<dbReference type="InterPro" id="IPR036196">
    <property type="entry name" value="Ptyr_pPase_sf"/>
</dbReference>
<evidence type="ECO:0000313" key="7">
    <source>
        <dbReference type="Proteomes" id="UP000588586"/>
    </source>
</evidence>
<feature type="domain" description="Phosphotyrosine protein phosphatase I" evidence="5">
    <location>
        <begin position="1"/>
        <end position="187"/>
    </location>
</feature>
<evidence type="ECO:0000256" key="1">
    <source>
        <dbReference type="ARBA" id="ARBA00011063"/>
    </source>
</evidence>
<dbReference type="InterPro" id="IPR050438">
    <property type="entry name" value="LMW_PTPase"/>
</dbReference>
<comment type="similarity">
    <text evidence="1">Belongs to the low molecular weight phosphotyrosine protein phosphatase family.</text>
</comment>
<accession>A0A849HED9</accession>
<feature type="active site" description="Nucleophile" evidence="4">
    <location>
        <position position="7"/>
    </location>
</feature>
<dbReference type="InterPro" id="IPR017867">
    <property type="entry name" value="Tyr_phospatase_low_mol_wt"/>
</dbReference>
<dbReference type="Gene3D" id="3.40.50.2300">
    <property type="match status" value="1"/>
</dbReference>
<sequence length="191" mass="20433">MRILTVCTGNVCRSPFLERALQRGLDQAWGPGRFEVRSAGTGALVGEPMDPRAAAQLGDLGTADGFVARAITPEIVAQSDLVLTATRAHRGRVVTLTPRALRSTFTFLEFADLVSGLQADGPEALTPDADPADRVRAVIAAIPALRAQRHPLTDEEADIVDPFRRDDAVFVRMREQIVSGLPAALRALGPS</sequence>
<evidence type="ECO:0000256" key="2">
    <source>
        <dbReference type="ARBA" id="ARBA00022801"/>
    </source>
</evidence>
<reference evidence="6 7" key="1">
    <citation type="submission" date="2020-04" db="EMBL/GenBank/DDBJ databases">
        <title>Knoellia sp. isolate from air conditioner.</title>
        <authorList>
            <person name="Chea S."/>
            <person name="Kim D.-U."/>
        </authorList>
    </citation>
    <scope>NUCLEOTIDE SEQUENCE [LARGE SCALE GENOMIC DNA]</scope>
    <source>
        <strain evidence="6 7">DB2414S</strain>
    </source>
</reference>
<dbReference type="PRINTS" id="PR00719">
    <property type="entry name" value="LMWPTPASE"/>
</dbReference>
<dbReference type="Proteomes" id="UP000588586">
    <property type="component" value="Unassembled WGS sequence"/>
</dbReference>
<dbReference type="PANTHER" id="PTHR11717">
    <property type="entry name" value="LOW MOLECULAR WEIGHT PROTEIN TYROSINE PHOSPHATASE"/>
    <property type="match status" value="1"/>
</dbReference>